<dbReference type="RefSeq" id="WP_202766091.1">
    <property type="nucleotide sequence ID" value="NZ_JAESWA010000015.1"/>
</dbReference>
<accession>A0A937FEV9</accession>
<dbReference type="Gene3D" id="1.20.1260.10">
    <property type="match status" value="1"/>
</dbReference>
<sequence>MATLTQKETLLLKDEKSHEDLCIKKYTKYSNEAEDPKLKQLFSSILEHENQHLNTINSILNGQVPNVNQQGQQGQQSQQNQQQNVKSTTGFSQKDCDFCQDALTAEKYVSSTYNTSIFEFKDHNIRQTLNHIQKEEQEHGEQIFNYMSEKGYYTTE</sequence>
<reference evidence="2" key="1">
    <citation type="submission" date="2021-01" db="EMBL/GenBank/DDBJ databases">
        <title>Genome public.</title>
        <authorList>
            <person name="Liu C."/>
            <person name="Sun Q."/>
        </authorList>
    </citation>
    <scope>NUCLEOTIDE SEQUENCE</scope>
    <source>
        <strain evidence="2">YIM B02565</strain>
    </source>
</reference>
<dbReference type="Proteomes" id="UP000623681">
    <property type="component" value="Unassembled WGS sequence"/>
</dbReference>
<evidence type="ECO:0000256" key="1">
    <source>
        <dbReference type="SAM" id="MobiDB-lite"/>
    </source>
</evidence>
<organism evidence="2 3">
    <name type="scientific">Clostridium paridis</name>
    <dbReference type="NCBI Taxonomy" id="2803863"/>
    <lineage>
        <taxon>Bacteria</taxon>
        <taxon>Bacillati</taxon>
        <taxon>Bacillota</taxon>
        <taxon>Clostridia</taxon>
        <taxon>Eubacteriales</taxon>
        <taxon>Clostridiaceae</taxon>
        <taxon>Clostridium</taxon>
    </lineage>
</organism>
<comment type="caution">
    <text evidence="2">The sequence shown here is derived from an EMBL/GenBank/DDBJ whole genome shotgun (WGS) entry which is preliminary data.</text>
</comment>
<dbReference type="CDD" id="cd00657">
    <property type="entry name" value="Ferritin_like"/>
    <property type="match status" value="1"/>
</dbReference>
<feature type="compositionally biased region" description="Low complexity" evidence="1">
    <location>
        <begin position="61"/>
        <end position="85"/>
    </location>
</feature>
<evidence type="ECO:0000313" key="3">
    <source>
        <dbReference type="Proteomes" id="UP000623681"/>
    </source>
</evidence>
<dbReference type="Pfam" id="PF07875">
    <property type="entry name" value="Coat_F"/>
    <property type="match status" value="1"/>
</dbReference>
<dbReference type="InterPro" id="IPR012347">
    <property type="entry name" value="Ferritin-like"/>
</dbReference>
<evidence type="ECO:0000313" key="2">
    <source>
        <dbReference type="EMBL" id="MBL4930708.1"/>
    </source>
</evidence>
<dbReference type="AlphaFoldDB" id="A0A937FEV9"/>
<proteinExistence type="predicted"/>
<protein>
    <submittedName>
        <fullName evidence="2">Spore coat protein</fullName>
    </submittedName>
</protein>
<dbReference type="SUPFAM" id="SSF47240">
    <property type="entry name" value="Ferritin-like"/>
    <property type="match status" value="1"/>
</dbReference>
<dbReference type="InterPro" id="IPR009078">
    <property type="entry name" value="Ferritin-like_SF"/>
</dbReference>
<keyword evidence="3" id="KW-1185">Reference proteome</keyword>
<dbReference type="InterPro" id="IPR012851">
    <property type="entry name" value="Spore_coat_CotF-like"/>
</dbReference>
<gene>
    <name evidence="2" type="ORF">JK634_02740</name>
</gene>
<name>A0A937FEV9_9CLOT</name>
<keyword evidence="2" id="KW-0167">Capsid protein</keyword>
<dbReference type="EMBL" id="JAESWA010000015">
    <property type="protein sequence ID" value="MBL4930708.1"/>
    <property type="molecule type" value="Genomic_DNA"/>
</dbReference>
<feature type="region of interest" description="Disordered" evidence="1">
    <location>
        <begin position="61"/>
        <end position="86"/>
    </location>
</feature>
<keyword evidence="2" id="KW-0946">Virion</keyword>